<protein>
    <submittedName>
        <fullName evidence="1">Uncharacterized protein</fullName>
    </submittedName>
</protein>
<dbReference type="Proteomes" id="UP000253551">
    <property type="component" value="Unassembled WGS sequence"/>
</dbReference>
<evidence type="ECO:0000313" key="2">
    <source>
        <dbReference type="Proteomes" id="UP000253551"/>
    </source>
</evidence>
<keyword evidence="2" id="KW-1185">Reference proteome</keyword>
<organism evidence="1 2">
    <name type="scientific">Rhizopus stolonifer</name>
    <name type="common">Rhizopus nigricans</name>
    <dbReference type="NCBI Taxonomy" id="4846"/>
    <lineage>
        <taxon>Eukaryota</taxon>
        <taxon>Fungi</taxon>
        <taxon>Fungi incertae sedis</taxon>
        <taxon>Mucoromycota</taxon>
        <taxon>Mucoromycotina</taxon>
        <taxon>Mucoromycetes</taxon>
        <taxon>Mucorales</taxon>
        <taxon>Mucorineae</taxon>
        <taxon>Rhizopodaceae</taxon>
        <taxon>Rhizopus</taxon>
    </lineage>
</organism>
<comment type="caution">
    <text evidence="1">The sequence shown here is derived from an EMBL/GenBank/DDBJ whole genome shotgun (WGS) entry which is preliminary data.</text>
</comment>
<gene>
    <name evidence="1" type="ORF">CU098_012652</name>
</gene>
<name>A0A367KVM0_RHIST</name>
<reference evidence="1 2" key="1">
    <citation type="journal article" date="2018" name="G3 (Bethesda)">
        <title>Phylogenetic and Phylogenomic Definition of Rhizopus Species.</title>
        <authorList>
            <person name="Gryganskyi A.P."/>
            <person name="Golan J."/>
            <person name="Dolatabadi S."/>
            <person name="Mondo S."/>
            <person name="Robb S."/>
            <person name="Idnurm A."/>
            <person name="Muszewska A."/>
            <person name="Steczkiewicz K."/>
            <person name="Masonjones S."/>
            <person name="Liao H.L."/>
            <person name="Gajdeczka M.T."/>
            <person name="Anike F."/>
            <person name="Vuek A."/>
            <person name="Anishchenko I.M."/>
            <person name="Voigt K."/>
            <person name="de Hoog G.S."/>
            <person name="Smith M.E."/>
            <person name="Heitman J."/>
            <person name="Vilgalys R."/>
            <person name="Stajich J.E."/>
        </authorList>
    </citation>
    <scope>NUCLEOTIDE SEQUENCE [LARGE SCALE GENOMIC DNA]</scope>
    <source>
        <strain evidence="1 2">LSU 92-RS-03</strain>
    </source>
</reference>
<sequence length="213" mass="24309">MSLPHDLIDFTSTYHSFRSTILTPVSTAVIKDTDEDPSSSNELTVEFVKQYLKGIEKNSILIDITDIKDAHMLRKALQVFNKDADEENGCDDYCDRLPSTRRYLNRSFIETSWTKDSPGYKAILNTDIRLEDGTFVRGFLSLPDNAKIVRFKLDRLPLKAPQRMRKDMENCLFEYSRVSDLGINRSHDCFTGQGYAALNLTPADANDLPFEPL</sequence>
<proteinExistence type="predicted"/>
<dbReference type="OrthoDB" id="2241864at2759"/>
<dbReference type="EMBL" id="PJQM01000269">
    <property type="protein sequence ID" value="RCI05932.1"/>
    <property type="molecule type" value="Genomic_DNA"/>
</dbReference>
<accession>A0A367KVM0</accession>
<dbReference type="AlphaFoldDB" id="A0A367KVM0"/>
<evidence type="ECO:0000313" key="1">
    <source>
        <dbReference type="EMBL" id="RCI05932.1"/>
    </source>
</evidence>